<dbReference type="InterPro" id="IPR000847">
    <property type="entry name" value="LysR_HTH_N"/>
</dbReference>
<evidence type="ECO:0000313" key="7">
    <source>
        <dbReference type="Proteomes" id="UP000051166"/>
    </source>
</evidence>
<keyword evidence="7" id="KW-1185">Reference proteome</keyword>
<dbReference type="InterPro" id="IPR036390">
    <property type="entry name" value="WH_DNA-bd_sf"/>
</dbReference>
<dbReference type="PROSITE" id="PS50931">
    <property type="entry name" value="HTH_LYSR"/>
    <property type="match status" value="1"/>
</dbReference>
<dbReference type="Gene3D" id="1.10.10.10">
    <property type="entry name" value="Winged helix-like DNA-binding domain superfamily/Winged helix DNA-binding domain"/>
    <property type="match status" value="1"/>
</dbReference>
<dbReference type="PATRIC" id="fig|1423801.4.peg.1703"/>
<protein>
    <submittedName>
        <fullName evidence="6">Transcriptional regulator</fullName>
    </submittedName>
</protein>
<dbReference type="SUPFAM" id="SSF53850">
    <property type="entry name" value="Periplasmic binding protein-like II"/>
    <property type="match status" value="1"/>
</dbReference>
<dbReference type="AlphaFoldDB" id="A0A0R1V0C2"/>
<dbReference type="PANTHER" id="PTHR30126:SF91">
    <property type="entry name" value="LYSR FAMILY TRANSCRIPTIONAL REGULATOR"/>
    <property type="match status" value="1"/>
</dbReference>
<dbReference type="OrthoDB" id="9785745at2"/>
<evidence type="ECO:0000259" key="5">
    <source>
        <dbReference type="PROSITE" id="PS50931"/>
    </source>
</evidence>
<dbReference type="PRINTS" id="PR00039">
    <property type="entry name" value="HTHLYSR"/>
</dbReference>
<dbReference type="SUPFAM" id="SSF46785">
    <property type="entry name" value="Winged helix' DNA-binding domain"/>
    <property type="match status" value="1"/>
</dbReference>
<comment type="caution">
    <text evidence="6">The sequence shown here is derived from an EMBL/GenBank/DDBJ whole genome shotgun (WGS) entry which is preliminary data.</text>
</comment>
<dbReference type="STRING" id="1423801.FD50_GL001665"/>
<reference evidence="6 7" key="1">
    <citation type="journal article" date="2015" name="Genome Announc.">
        <title>Expanding the biotechnology potential of lactobacilli through comparative genomics of 213 strains and associated genera.</title>
        <authorList>
            <person name="Sun Z."/>
            <person name="Harris H.M."/>
            <person name="McCann A."/>
            <person name="Guo C."/>
            <person name="Argimon S."/>
            <person name="Zhang W."/>
            <person name="Yang X."/>
            <person name="Jeffery I.B."/>
            <person name="Cooney J.C."/>
            <person name="Kagawa T.F."/>
            <person name="Liu W."/>
            <person name="Song Y."/>
            <person name="Salvetti E."/>
            <person name="Wrobel A."/>
            <person name="Rasinkangas P."/>
            <person name="Parkhill J."/>
            <person name="Rea M.C."/>
            <person name="O'Sullivan O."/>
            <person name="Ritari J."/>
            <person name="Douillard F.P."/>
            <person name="Paul Ross R."/>
            <person name="Yang R."/>
            <person name="Briner A.E."/>
            <person name="Felis G.E."/>
            <person name="de Vos W.M."/>
            <person name="Barrangou R."/>
            <person name="Klaenhammer T.R."/>
            <person name="Caufield P.W."/>
            <person name="Cui Y."/>
            <person name="Zhang H."/>
            <person name="O'Toole P.W."/>
        </authorList>
    </citation>
    <scope>NUCLEOTIDE SEQUENCE [LARGE SCALE GENOMIC DNA]</scope>
    <source>
        <strain evidence="6 7">DSM 16230</strain>
    </source>
</reference>
<sequence length="288" mass="32668">MLTQPYITFLSLTQTLSYTQTAQHLFITQPAVSQQIQRLESELKLKLVEYHRPHLLITPAGLQLADFLQRTNVQAEQLLQQLQTPKKAQKITFSATLSLSEFLVPEIIKKMSAQGDFTKINCRVGNTQQSLAAIKKGQSQFALIEGNFDKSEFDYQVIRSEPFSAVVSKLHPLAKRKSLSWSELLHVPLIVRETGSGSREILASLAYAENISLHDFTQIITVSEPVLIRQLLLQNVGVSFLYHSLIGRQLAQGELVELPLANGRTTHDLYLVYPKGSYFKQDYERWLK</sequence>
<proteinExistence type="inferred from homology"/>
<dbReference type="Gene3D" id="3.40.190.10">
    <property type="entry name" value="Periplasmic binding protein-like II"/>
    <property type="match status" value="2"/>
</dbReference>
<evidence type="ECO:0000313" key="6">
    <source>
        <dbReference type="EMBL" id="KRL97114.1"/>
    </source>
</evidence>
<evidence type="ECO:0000256" key="3">
    <source>
        <dbReference type="ARBA" id="ARBA00023125"/>
    </source>
</evidence>
<evidence type="ECO:0000256" key="2">
    <source>
        <dbReference type="ARBA" id="ARBA00023015"/>
    </source>
</evidence>
<dbReference type="Pfam" id="PF03466">
    <property type="entry name" value="LysR_substrate"/>
    <property type="match status" value="1"/>
</dbReference>
<organism evidence="6 7">
    <name type="scientific">Liquorilactobacillus satsumensis DSM 16230 = JCM 12392</name>
    <dbReference type="NCBI Taxonomy" id="1423801"/>
    <lineage>
        <taxon>Bacteria</taxon>
        <taxon>Bacillati</taxon>
        <taxon>Bacillota</taxon>
        <taxon>Bacilli</taxon>
        <taxon>Lactobacillales</taxon>
        <taxon>Lactobacillaceae</taxon>
        <taxon>Liquorilactobacillus</taxon>
    </lineage>
</organism>
<keyword evidence="3" id="KW-0238">DNA-binding</keyword>
<comment type="similarity">
    <text evidence="1">Belongs to the LysR transcriptional regulatory family.</text>
</comment>
<keyword evidence="4" id="KW-0804">Transcription</keyword>
<dbReference type="Pfam" id="PF00126">
    <property type="entry name" value="HTH_1"/>
    <property type="match status" value="1"/>
</dbReference>
<feature type="domain" description="HTH lysR-type" evidence="5">
    <location>
        <begin position="1"/>
        <end position="58"/>
    </location>
</feature>
<dbReference type="InterPro" id="IPR036388">
    <property type="entry name" value="WH-like_DNA-bd_sf"/>
</dbReference>
<dbReference type="GeneID" id="98308915"/>
<dbReference type="Proteomes" id="UP000051166">
    <property type="component" value="Unassembled WGS sequence"/>
</dbReference>
<keyword evidence="2" id="KW-0805">Transcription regulation</keyword>
<dbReference type="GO" id="GO:0003700">
    <property type="term" value="F:DNA-binding transcription factor activity"/>
    <property type="evidence" value="ECO:0007669"/>
    <property type="project" value="InterPro"/>
</dbReference>
<dbReference type="RefSeq" id="WP_054756995.1">
    <property type="nucleotide sequence ID" value="NZ_AZFQ01000053.1"/>
</dbReference>
<dbReference type="EMBL" id="AZFQ01000053">
    <property type="protein sequence ID" value="KRL97114.1"/>
    <property type="molecule type" value="Genomic_DNA"/>
</dbReference>
<accession>A0A0R1V0C2</accession>
<gene>
    <name evidence="6" type="ORF">FD50_GL001665</name>
</gene>
<evidence type="ECO:0000256" key="1">
    <source>
        <dbReference type="ARBA" id="ARBA00009437"/>
    </source>
</evidence>
<dbReference type="GO" id="GO:0000976">
    <property type="term" value="F:transcription cis-regulatory region binding"/>
    <property type="evidence" value="ECO:0007669"/>
    <property type="project" value="TreeGrafter"/>
</dbReference>
<name>A0A0R1V0C2_9LACO</name>
<evidence type="ECO:0000256" key="4">
    <source>
        <dbReference type="ARBA" id="ARBA00023163"/>
    </source>
</evidence>
<dbReference type="InterPro" id="IPR005119">
    <property type="entry name" value="LysR_subst-bd"/>
</dbReference>
<dbReference type="PANTHER" id="PTHR30126">
    <property type="entry name" value="HTH-TYPE TRANSCRIPTIONAL REGULATOR"/>
    <property type="match status" value="1"/>
</dbReference>